<evidence type="ECO:0000313" key="2">
    <source>
        <dbReference type="EMBL" id="MCL6730373.1"/>
    </source>
</evidence>
<keyword evidence="3" id="KW-1185">Reference proteome</keyword>
<organism evidence="2 3">
    <name type="scientific">Sphingomonas hankyongi</name>
    <dbReference type="NCBI Taxonomy" id="2908209"/>
    <lineage>
        <taxon>Bacteria</taxon>
        <taxon>Pseudomonadati</taxon>
        <taxon>Pseudomonadota</taxon>
        <taxon>Alphaproteobacteria</taxon>
        <taxon>Sphingomonadales</taxon>
        <taxon>Sphingomonadaceae</taxon>
        <taxon>Sphingomonas</taxon>
    </lineage>
</organism>
<feature type="signal peptide" evidence="1">
    <location>
        <begin position="1"/>
        <end position="21"/>
    </location>
</feature>
<dbReference type="Proteomes" id="UP001165342">
    <property type="component" value="Unassembled WGS sequence"/>
</dbReference>
<sequence length="104" mass="10805">MRILLTSLVLASSLAASPALAQPGAEEFSVSIAYGDLDVASDAGANVLLHRVKARADQFCVGAGDSPLQQTLQVQTCRAKFIQAAEQKMQLADSGSSAVRMGGR</sequence>
<reference evidence="2" key="1">
    <citation type="submission" date="2022-05" db="EMBL/GenBank/DDBJ databases">
        <authorList>
            <person name="Jo J.-H."/>
            <person name="Im W.-T."/>
        </authorList>
    </citation>
    <scope>NUCLEOTIDE SEQUENCE</scope>
    <source>
        <strain evidence="2">SE220</strain>
    </source>
</reference>
<evidence type="ECO:0000313" key="3">
    <source>
        <dbReference type="Proteomes" id="UP001165342"/>
    </source>
</evidence>
<dbReference type="RefSeq" id="WP_249831862.1">
    <property type="nucleotide sequence ID" value="NZ_JAMGBE010000003.1"/>
</dbReference>
<gene>
    <name evidence="2" type="ORF">LZ538_09950</name>
</gene>
<protein>
    <submittedName>
        <fullName evidence="2">UrcA family protein</fullName>
    </submittedName>
</protein>
<name>A0ABT0S3D6_9SPHN</name>
<proteinExistence type="predicted"/>
<feature type="chain" id="PRO_5046624213" evidence="1">
    <location>
        <begin position="22"/>
        <end position="104"/>
    </location>
</feature>
<evidence type="ECO:0000256" key="1">
    <source>
        <dbReference type="SAM" id="SignalP"/>
    </source>
</evidence>
<dbReference type="EMBL" id="JAMGBE010000003">
    <property type="protein sequence ID" value="MCL6730373.1"/>
    <property type="molecule type" value="Genomic_DNA"/>
</dbReference>
<accession>A0ABT0S3D6</accession>
<keyword evidence="1" id="KW-0732">Signal</keyword>
<comment type="caution">
    <text evidence="2">The sequence shown here is derived from an EMBL/GenBank/DDBJ whole genome shotgun (WGS) entry which is preliminary data.</text>
</comment>
<dbReference type="NCBIfam" id="TIGR04433">
    <property type="entry name" value="UrcA_uranyl"/>
    <property type="match status" value="1"/>
</dbReference>
<dbReference type="InterPro" id="IPR030972">
    <property type="entry name" value="UrcA_uranyl"/>
</dbReference>